<evidence type="ECO:0000259" key="3">
    <source>
        <dbReference type="Pfam" id="PF25137"/>
    </source>
</evidence>
<proteinExistence type="predicted"/>
<evidence type="ECO:0000313" key="4">
    <source>
        <dbReference type="EnsemblProtists" id="PYU1_T002539"/>
    </source>
</evidence>
<dbReference type="GO" id="GO:0046872">
    <property type="term" value="F:metal ion binding"/>
    <property type="evidence" value="ECO:0007669"/>
    <property type="project" value="InterPro"/>
</dbReference>
<keyword evidence="5" id="KW-1185">Reference proteome</keyword>
<dbReference type="InParanoid" id="K3WC48"/>
<feature type="domain" description="Fe-containing alcohol dehydrogenase-like C-terminal" evidence="3">
    <location>
        <begin position="241"/>
        <end position="378"/>
    </location>
</feature>
<dbReference type="OMA" id="TQVIEPW"/>
<dbReference type="Pfam" id="PF00465">
    <property type="entry name" value="Fe-ADH"/>
    <property type="match status" value="1"/>
</dbReference>
<keyword evidence="1" id="KW-0560">Oxidoreductase</keyword>
<dbReference type="STRING" id="431595.K3WC48"/>
<sequence length="460" mass="48832">MVLPMRHLLARAIAAPHTRGSWHYQHLRVHCRSSSSTSAKALTTKFDVSAQQLSASGQSYRVVFGANAAADHLGAIARASGIRKMLVVRDKDAGAASRTQYVEFLLLQAGIPCFQYTLKRDCPTLEGINDGYATAQRVGANGVLAFGGGNTMDMTRAIALMMTNGGDAASYVKDGGANDCEPAAPHIILPTINGSGAEISTQVLVLDEDAEAKQLLVESPITAEAVIIDPMLSLSVPLKPTVQGALTALGQCIESFLSGCEDQATEMLALQGIEVIASAFAQPLVQGKMNLKNVGMRERFALGSLFSGIAANSSGYGCAHSIAVAMGGISDLPHAQVATGFLPFVFDKYAQLADENEGDEFFDALRAKLESVNDRLTAASGFQGASVSAWIRYVSTRFDLPNTSTLELDEGLVKGIVERSVQRQDETIAHREEGPILESDDIRAIVEAAIVVASEQTKND</sequence>
<feature type="domain" description="Alcohol dehydrogenase iron-type/glycerol dehydrogenase GldA" evidence="2">
    <location>
        <begin position="61"/>
        <end position="230"/>
    </location>
</feature>
<dbReference type="GO" id="GO:0005739">
    <property type="term" value="C:mitochondrion"/>
    <property type="evidence" value="ECO:0007669"/>
    <property type="project" value="TreeGrafter"/>
</dbReference>
<dbReference type="VEuPathDB" id="FungiDB:PYU1_G002536"/>
<dbReference type="SUPFAM" id="SSF56796">
    <property type="entry name" value="Dehydroquinate synthase-like"/>
    <property type="match status" value="1"/>
</dbReference>
<dbReference type="InterPro" id="IPR001670">
    <property type="entry name" value="ADH_Fe/GldA"/>
</dbReference>
<evidence type="ECO:0000256" key="1">
    <source>
        <dbReference type="ARBA" id="ARBA00023002"/>
    </source>
</evidence>
<reference evidence="5" key="1">
    <citation type="journal article" date="2010" name="Genome Biol.">
        <title>Genome sequence of the necrotrophic plant pathogen Pythium ultimum reveals original pathogenicity mechanisms and effector repertoire.</title>
        <authorList>
            <person name="Levesque C.A."/>
            <person name="Brouwer H."/>
            <person name="Cano L."/>
            <person name="Hamilton J.P."/>
            <person name="Holt C."/>
            <person name="Huitema E."/>
            <person name="Raffaele S."/>
            <person name="Robideau G.P."/>
            <person name="Thines M."/>
            <person name="Win J."/>
            <person name="Zerillo M.M."/>
            <person name="Beakes G.W."/>
            <person name="Boore J.L."/>
            <person name="Busam D."/>
            <person name="Dumas B."/>
            <person name="Ferriera S."/>
            <person name="Fuerstenberg S.I."/>
            <person name="Gachon C.M."/>
            <person name="Gaulin E."/>
            <person name="Govers F."/>
            <person name="Grenville-Briggs L."/>
            <person name="Horner N."/>
            <person name="Hostetler J."/>
            <person name="Jiang R.H."/>
            <person name="Johnson J."/>
            <person name="Krajaejun T."/>
            <person name="Lin H."/>
            <person name="Meijer H.J."/>
            <person name="Moore B."/>
            <person name="Morris P."/>
            <person name="Phuntmart V."/>
            <person name="Puiu D."/>
            <person name="Shetty J."/>
            <person name="Stajich J.E."/>
            <person name="Tripathy S."/>
            <person name="Wawra S."/>
            <person name="van West P."/>
            <person name="Whitty B.R."/>
            <person name="Coutinho P.M."/>
            <person name="Henrissat B."/>
            <person name="Martin F."/>
            <person name="Thomas P.D."/>
            <person name="Tyler B.M."/>
            <person name="De Vries R.P."/>
            <person name="Kamoun S."/>
            <person name="Yandell M."/>
            <person name="Tisserat N."/>
            <person name="Buell C.R."/>
        </authorList>
    </citation>
    <scope>NUCLEOTIDE SEQUENCE</scope>
    <source>
        <strain evidence="5">DAOM:BR144</strain>
    </source>
</reference>
<organism evidence="4 5">
    <name type="scientific">Globisporangium ultimum (strain ATCC 200006 / CBS 805.95 / DAOM BR144)</name>
    <name type="common">Pythium ultimum</name>
    <dbReference type="NCBI Taxonomy" id="431595"/>
    <lineage>
        <taxon>Eukaryota</taxon>
        <taxon>Sar</taxon>
        <taxon>Stramenopiles</taxon>
        <taxon>Oomycota</taxon>
        <taxon>Peronosporomycetes</taxon>
        <taxon>Pythiales</taxon>
        <taxon>Pythiaceae</taxon>
        <taxon>Globisporangium</taxon>
    </lineage>
</organism>
<dbReference type="Proteomes" id="UP000019132">
    <property type="component" value="Unassembled WGS sequence"/>
</dbReference>
<reference evidence="4" key="3">
    <citation type="submission" date="2014-11" db="UniProtKB">
        <authorList>
            <consortium name="EnsemblProtists"/>
        </authorList>
    </citation>
    <scope>IDENTIFICATION</scope>
    <source>
        <strain evidence="4">DAOM BR144</strain>
    </source>
</reference>
<dbReference type="eggNOG" id="KOG3857">
    <property type="taxonomic scope" value="Eukaryota"/>
</dbReference>
<accession>K3WC48</accession>
<dbReference type="HOGENOM" id="CLU_032962_0_0_1"/>
<evidence type="ECO:0000313" key="5">
    <source>
        <dbReference type="Proteomes" id="UP000019132"/>
    </source>
</evidence>
<protein>
    <submittedName>
        <fullName evidence="4">Uncharacterized protein</fullName>
    </submittedName>
</protein>
<evidence type="ECO:0000259" key="2">
    <source>
        <dbReference type="Pfam" id="PF00465"/>
    </source>
</evidence>
<name>K3WC48_GLOUD</name>
<reference evidence="5" key="2">
    <citation type="submission" date="2010-04" db="EMBL/GenBank/DDBJ databases">
        <authorList>
            <person name="Buell R."/>
            <person name="Hamilton J."/>
            <person name="Hostetler J."/>
        </authorList>
    </citation>
    <scope>NUCLEOTIDE SEQUENCE [LARGE SCALE GENOMIC DNA]</scope>
    <source>
        <strain evidence="5">DAOM:BR144</strain>
    </source>
</reference>
<dbReference type="GO" id="GO:0004022">
    <property type="term" value="F:alcohol dehydrogenase (NAD+) activity"/>
    <property type="evidence" value="ECO:0007669"/>
    <property type="project" value="TreeGrafter"/>
</dbReference>
<dbReference type="AlphaFoldDB" id="K3WC48"/>
<dbReference type="EnsemblProtists" id="PYU1_T002539">
    <property type="protein sequence ID" value="PYU1_T002539"/>
    <property type="gene ID" value="PYU1_G002536"/>
</dbReference>
<dbReference type="Gene3D" id="3.40.50.1970">
    <property type="match status" value="1"/>
</dbReference>
<dbReference type="PANTHER" id="PTHR11496">
    <property type="entry name" value="ALCOHOL DEHYDROGENASE"/>
    <property type="match status" value="1"/>
</dbReference>
<dbReference type="InterPro" id="IPR056798">
    <property type="entry name" value="ADH_Fe_C"/>
</dbReference>
<dbReference type="PANTHER" id="PTHR11496:SF83">
    <property type="entry name" value="HYDROXYACID-OXOACID TRANSHYDROGENASE, MITOCHONDRIAL"/>
    <property type="match status" value="1"/>
</dbReference>
<dbReference type="Pfam" id="PF25137">
    <property type="entry name" value="ADH_Fe_C"/>
    <property type="match status" value="1"/>
</dbReference>
<dbReference type="Gene3D" id="1.20.1090.10">
    <property type="entry name" value="Dehydroquinate synthase-like - alpha domain"/>
    <property type="match status" value="1"/>
</dbReference>
<dbReference type="InterPro" id="IPR039697">
    <property type="entry name" value="Alcohol_dehydrogenase_Fe"/>
</dbReference>